<name>A0A3G9G4N1_9CAUL</name>
<dbReference type="AlphaFoldDB" id="A0A3G9G4N1"/>
<accession>A0A3G9G4N1</accession>
<proteinExistence type="predicted"/>
<evidence type="ECO:0000259" key="1">
    <source>
        <dbReference type="Pfam" id="PF11008"/>
    </source>
</evidence>
<evidence type="ECO:0000313" key="3">
    <source>
        <dbReference type="Proteomes" id="UP000278756"/>
    </source>
</evidence>
<reference evidence="3" key="2">
    <citation type="journal article" date="2017" name="Plant Physiol. Biochem.">
        <title>Differential oxidative and antioxidative response of duckweed Lemna minor toward plant growth promoting/inhibiting bacteria.</title>
        <authorList>
            <person name="Ishizawa H."/>
            <person name="Kuroda M."/>
            <person name="Morikawa M."/>
            <person name="Ike M."/>
        </authorList>
    </citation>
    <scope>NUCLEOTIDE SEQUENCE [LARGE SCALE GENOMIC DNA]</scope>
    <source>
        <strain evidence="3">M6</strain>
    </source>
</reference>
<dbReference type="EMBL" id="AP018827">
    <property type="protein sequence ID" value="BBF80835.1"/>
    <property type="molecule type" value="Genomic_DNA"/>
</dbReference>
<dbReference type="Pfam" id="PF11008">
    <property type="entry name" value="DUF2846"/>
    <property type="match status" value="1"/>
</dbReference>
<dbReference type="Proteomes" id="UP000278756">
    <property type="component" value="Chromosome 1"/>
</dbReference>
<protein>
    <recommendedName>
        <fullName evidence="1">DUF2846 domain-containing protein</fullName>
    </recommendedName>
</protein>
<dbReference type="InterPro" id="IPR022548">
    <property type="entry name" value="DUF2846"/>
</dbReference>
<sequence>MAKLNPVDPVPEGKGQIVFFRPSRFVGAAVSFSVREGDTGIGKLTNGTYFVHVAEPGTHEYNISFETRDTLRLEVEAGETYYVIQSIAMGVIGARPNLTPSTEEAFQEKKLKVTKAKATDRK</sequence>
<feature type="domain" description="DUF2846" evidence="1">
    <location>
        <begin position="12"/>
        <end position="90"/>
    </location>
</feature>
<evidence type="ECO:0000313" key="2">
    <source>
        <dbReference type="EMBL" id="BBF80835.1"/>
    </source>
</evidence>
<reference evidence="3" key="1">
    <citation type="journal article" date="2017" name="Biotechnol. Biofuels">
        <title>Evaluation of environmental bacterial communities as a factor affecting the growth of duckweed Lemna minor.</title>
        <authorList>
            <person name="Ishizawa H."/>
            <person name="Kuroda M."/>
            <person name="Morikawa M."/>
            <person name="Ike M."/>
        </authorList>
    </citation>
    <scope>NUCLEOTIDE SEQUENCE [LARGE SCALE GENOMIC DNA]</scope>
    <source>
        <strain evidence="3">M6</strain>
    </source>
</reference>
<organism evidence="2 3">
    <name type="scientific">Asticcacaulis excentricus</name>
    <dbReference type="NCBI Taxonomy" id="78587"/>
    <lineage>
        <taxon>Bacteria</taxon>
        <taxon>Pseudomonadati</taxon>
        <taxon>Pseudomonadota</taxon>
        <taxon>Alphaproteobacteria</taxon>
        <taxon>Caulobacterales</taxon>
        <taxon>Caulobacteraceae</taxon>
        <taxon>Asticcacaulis</taxon>
    </lineage>
</organism>
<gene>
    <name evidence="2" type="ORF">EM6_1421</name>
</gene>